<accession>A0A919UEH5</accession>
<keyword evidence="2" id="KW-1185">Reference proteome</keyword>
<reference evidence="1" key="1">
    <citation type="submission" date="2021-01" db="EMBL/GenBank/DDBJ databases">
        <title>Whole genome shotgun sequence of Dactylosporangium siamense NBRC 106093.</title>
        <authorList>
            <person name="Komaki H."/>
            <person name="Tamura T."/>
        </authorList>
    </citation>
    <scope>NUCLEOTIDE SEQUENCE</scope>
    <source>
        <strain evidence="1">NBRC 106093</strain>
    </source>
</reference>
<organism evidence="1 2">
    <name type="scientific">Dactylosporangium siamense</name>
    <dbReference type="NCBI Taxonomy" id="685454"/>
    <lineage>
        <taxon>Bacteria</taxon>
        <taxon>Bacillati</taxon>
        <taxon>Actinomycetota</taxon>
        <taxon>Actinomycetes</taxon>
        <taxon>Micromonosporales</taxon>
        <taxon>Micromonosporaceae</taxon>
        <taxon>Dactylosporangium</taxon>
    </lineage>
</organism>
<dbReference type="Pfam" id="PF19818">
    <property type="entry name" value="DUF6301"/>
    <property type="match status" value="1"/>
</dbReference>
<dbReference type="EMBL" id="BONQ01000184">
    <property type="protein sequence ID" value="GIG52602.1"/>
    <property type="molecule type" value="Genomic_DNA"/>
</dbReference>
<dbReference type="RefSeq" id="WP_203854195.1">
    <property type="nucleotide sequence ID" value="NZ_BAAAVW010000042.1"/>
</dbReference>
<protein>
    <submittedName>
        <fullName evidence="1">Uncharacterized protein</fullName>
    </submittedName>
</protein>
<dbReference type="InterPro" id="IPR046268">
    <property type="entry name" value="DUF6301"/>
</dbReference>
<evidence type="ECO:0000313" key="1">
    <source>
        <dbReference type="EMBL" id="GIG52602.1"/>
    </source>
</evidence>
<gene>
    <name evidence="1" type="ORF">Dsi01nite_106430</name>
</gene>
<dbReference type="AlphaFoldDB" id="A0A919UEH5"/>
<name>A0A919UEH5_9ACTN</name>
<proteinExistence type="predicted"/>
<dbReference type="Proteomes" id="UP000660611">
    <property type="component" value="Unassembled WGS sequence"/>
</dbReference>
<comment type="caution">
    <text evidence="1">The sequence shown here is derived from an EMBL/GenBank/DDBJ whole genome shotgun (WGS) entry which is preliminary data.</text>
</comment>
<sequence>MNARQYWRVIDGDTLRRLLAAIRTEHWSWTADQVPLLAERLGWNIVLVLDGKGAVAEAGWNVGDPEEIEIAYSGATVDDITMRLTDTVPTKQAEARIFAQDAFAAAVAVAAEVLGPPTSRVLGRAQQARWRSADTTIMVKHNKAAINLAWANNAFQDRWDNLREEPT</sequence>
<evidence type="ECO:0000313" key="2">
    <source>
        <dbReference type="Proteomes" id="UP000660611"/>
    </source>
</evidence>